<reference evidence="1" key="3">
    <citation type="submission" date="2006-01" db="EMBL/GenBank/DDBJ databases">
        <authorList>
            <person name="Buell R."/>
        </authorList>
    </citation>
    <scope>NUCLEOTIDE SEQUENCE</scope>
</reference>
<evidence type="ECO:0000313" key="1">
    <source>
        <dbReference type="EMBL" id="ABA93865.1"/>
    </source>
</evidence>
<reference evidence="1" key="1">
    <citation type="journal article" date="2005" name="BMC Biol.">
        <title>The sequence of rice chromosomes 11 and 12, rich in disease resistance genes and recent gene duplications.</title>
        <authorList>
            <consortium name="The rice chromosomes 11 and 12 sequencing consortia"/>
        </authorList>
    </citation>
    <scope>NUCLEOTIDE SEQUENCE [LARGE SCALE GENOMIC DNA]</scope>
</reference>
<sequence length="35" mass="4259">MPHLDKLTYFSNDMRWRWCCLRPRESIAGDRSEST</sequence>
<name>Q2R3N3_ORYSJ</name>
<reference evidence="1" key="2">
    <citation type="submission" date="2005-04" db="EMBL/GenBank/DDBJ databases">
        <authorList>
            <person name="Buell C.R."/>
            <person name="Wing R.A."/>
            <person name="McCombie W.A."/>
            <person name="Ouyang S."/>
        </authorList>
    </citation>
    <scope>NUCLEOTIDE SEQUENCE</scope>
</reference>
<dbReference type="AlphaFoldDB" id="Q2R3N3"/>
<organism evidence="1">
    <name type="scientific">Oryza sativa subsp. japonica</name>
    <name type="common">Rice</name>
    <dbReference type="NCBI Taxonomy" id="39947"/>
    <lineage>
        <taxon>Eukaryota</taxon>
        <taxon>Viridiplantae</taxon>
        <taxon>Streptophyta</taxon>
        <taxon>Embryophyta</taxon>
        <taxon>Tracheophyta</taxon>
        <taxon>Spermatophyta</taxon>
        <taxon>Magnoliopsida</taxon>
        <taxon>Liliopsida</taxon>
        <taxon>Poales</taxon>
        <taxon>Poaceae</taxon>
        <taxon>BOP clade</taxon>
        <taxon>Oryzoideae</taxon>
        <taxon>Oryzeae</taxon>
        <taxon>Oryzinae</taxon>
        <taxon>Oryza</taxon>
        <taxon>Oryza sativa</taxon>
    </lineage>
</organism>
<protein>
    <submittedName>
        <fullName evidence="1">Uncharacterized protein</fullName>
    </submittedName>
</protein>
<proteinExistence type="predicted"/>
<gene>
    <name evidence="1" type="ordered locus">LOC_Os11g31349</name>
</gene>
<dbReference type="EMBL" id="DP000010">
    <property type="protein sequence ID" value="ABA93865.1"/>
    <property type="molecule type" value="Genomic_DNA"/>
</dbReference>
<accession>Q2R3N3</accession>